<evidence type="ECO:0000313" key="2">
    <source>
        <dbReference type="EMBL" id="SMC75213.1"/>
    </source>
</evidence>
<name>A0A1W2BQM6_9FLAO</name>
<dbReference type="Proteomes" id="UP000192360">
    <property type="component" value="Unassembled WGS sequence"/>
</dbReference>
<dbReference type="EMBL" id="FWXO01000004">
    <property type="protein sequence ID" value="SMC75213.1"/>
    <property type="molecule type" value="Genomic_DNA"/>
</dbReference>
<keyword evidence="1" id="KW-0472">Membrane</keyword>
<dbReference type="OrthoDB" id="582675at2"/>
<keyword evidence="1" id="KW-1133">Transmembrane helix</keyword>
<sequence length="163" mass="19085">MAKILFKEEQKFTQWWLWLLLLSPLVVLMYSVIAPILNETTNIKTKSLLNDVSWSNFYIPFFILIAILLLFIFLKLKTEITSERIFLRYFPLFSKEWLWADVKKAEVINYGFVGYGIRISLKHGMVYNVKGNKGLALYFNNGKKIVLGTQKPEELEKIIRGLS</sequence>
<keyword evidence="3" id="KW-1185">Reference proteome</keyword>
<feature type="transmembrane region" description="Helical" evidence="1">
    <location>
        <begin position="15"/>
        <end position="37"/>
    </location>
</feature>
<dbReference type="RefSeq" id="WP_084061978.1">
    <property type="nucleotide sequence ID" value="NZ_FWXO01000004.1"/>
</dbReference>
<organism evidence="2 3">
    <name type="scientific">Cellulophaga tyrosinoxydans</name>
    <dbReference type="NCBI Taxonomy" id="504486"/>
    <lineage>
        <taxon>Bacteria</taxon>
        <taxon>Pseudomonadati</taxon>
        <taxon>Bacteroidota</taxon>
        <taxon>Flavobacteriia</taxon>
        <taxon>Flavobacteriales</taxon>
        <taxon>Flavobacteriaceae</taxon>
        <taxon>Cellulophaga</taxon>
    </lineage>
</organism>
<gene>
    <name evidence="2" type="ORF">SAMN05660703_2627</name>
</gene>
<dbReference type="AlphaFoldDB" id="A0A1W2BQM6"/>
<evidence type="ECO:0000256" key="1">
    <source>
        <dbReference type="SAM" id="Phobius"/>
    </source>
</evidence>
<feature type="transmembrane region" description="Helical" evidence="1">
    <location>
        <begin position="57"/>
        <end position="74"/>
    </location>
</feature>
<dbReference type="STRING" id="504486.SAMN05660703_2627"/>
<keyword evidence="1" id="KW-0812">Transmembrane</keyword>
<evidence type="ECO:0000313" key="3">
    <source>
        <dbReference type="Proteomes" id="UP000192360"/>
    </source>
</evidence>
<protein>
    <submittedName>
        <fullName evidence="2">Uncharacterized protein</fullName>
    </submittedName>
</protein>
<reference evidence="2 3" key="1">
    <citation type="submission" date="2017-04" db="EMBL/GenBank/DDBJ databases">
        <authorList>
            <person name="Afonso C.L."/>
            <person name="Miller P.J."/>
            <person name="Scott M.A."/>
            <person name="Spackman E."/>
            <person name="Goraichik I."/>
            <person name="Dimitrov K.M."/>
            <person name="Suarez D.L."/>
            <person name="Swayne D.E."/>
        </authorList>
    </citation>
    <scope>NUCLEOTIDE SEQUENCE [LARGE SCALE GENOMIC DNA]</scope>
    <source>
        <strain evidence="2 3">DSM 21164</strain>
    </source>
</reference>
<accession>A0A1W2BQM6</accession>
<proteinExistence type="predicted"/>